<dbReference type="Proteomes" id="UP001152797">
    <property type="component" value="Unassembled WGS sequence"/>
</dbReference>
<accession>A0A9P1CQH0</accession>
<gene>
    <name evidence="2" type="ORF">C1SCF055_LOCUS21902</name>
</gene>
<keyword evidence="1" id="KW-0472">Membrane</keyword>
<keyword evidence="4" id="KW-1185">Reference proteome</keyword>
<reference evidence="3 4" key="2">
    <citation type="submission" date="2024-05" db="EMBL/GenBank/DDBJ databases">
        <authorList>
            <person name="Chen Y."/>
            <person name="Shah S."/>
            <person name="Dougan E. K."/>
            <person name="Thang M."/>
            <person name="Chan C."/>
        </authorList>
    </citation>
    <scope>NUCLEOTIDE SEQUENCE [LARGE SCALE GENOMIC DNA]</scope>
</reference>
<dbReference type="OrthoDB" id="446168at2759"/>
<feature type="transmembrane region" description="Helical" evidence="1">
    <location>
        <begin position="241"/>
        <end position="257"/>
    </location>
</feature>
<dbReference type="AlphaFoldDB" id="A0A9P1CQH0"/>
<dbReference type="PANTHER" id="PTHR34730">
    <property type="entry name" value="UNNAMED PRODUCT"/>
    <property type="match status" value="1"/>
</dbReference>
<dbReference type="PANTHER" id="PTHR34730:SF1">
    <property type="entry name" value="PARAQUAT-INDUCIBLE PROTEIN A"/>
    <property type="match status" value="1"/>
</dbReference>
<protein>
    <submittedName>
        <fullName evidence="3">Replication factor C subunit 1</fullName>
    </submittedName>
</protein>
<organism evidence="2">
    <name type="scientific">Cladocopium goreaui</name>
    <dbReference type="NCBI Taxonomy" id="2562237"/>
    <lineage>
        <taxon>Eukaryota</taxon>
        <taxon>Sar</taxon>
        <taxon>Alveolata</taxon>
        <taxon>Dinophyceae</taxon>
        <taxon>Suessiales</taxon>
        <taxon>Symbiodiniaceae</taxon>
        <taxon>Cladocopium</taxon>
    </lineage>
</organism>
<name>A0A9P1CQH0_9DINO</name>
<proteinExistence type="predicted"/>
<dbReference type="EMBL" id="CAMXCT010002057">
    <property type="protein sequence ID" value="CAI3995323.1"/>
    <property type="molecule type" value="Genomic_DNA"/>
</dbReference>
<feature type="transmembrane region" description="Helical" evidence="1">
    <location>
        <begin position="91"/>
        <end position="111"/>
    </location>
</feature>
<comment type="caution">
    <text evidence="2">The sequence shown here is derived from an EMBL/GenBank/DDBJ whole genome shotgun (WGS) entry which is preliminary data.</text>
</comment>
<feature type="transmembrane region" description="Helical" evidence="1">
    <location>
        <begin position="196"/>
        <end position="221"/>
    </location>
</feature>
<feature type="transmembrane region" description="Helical" evidence="1">
    <location>
        <begin position="472"/>
        <end position="490"/>
    </location>
</feature>
<dbReference type="EMBL" id="CAMXCT030002057">
    <property type="protein sequence ID" value="CAL4782635.1"/>
    <property type="molecule type" value="Genomic_DNA"/>
</dbReference>
<feature type="transmembrane region" description="Helical" evidence="1">
    <location>
        <begin position="20"/>
        <end position="38"/>
    </location>
</feature>
<feature type="transmembrane region" description="Helical" evidence="1">
    <location>
        <begin position="160"/>
        <end position="184"/>
    </location>
</feature>
<evidence type="ECO:0000256" key="1">
    <source>
        <dbReference type="SAM" id="Phobius"/>
    </source>
</evidence>
<evidence type="ECO:0000313" key="3">
    <source>
        <dbReference type="EMBL" id="CAL4782635.1"/>
    </source>
</evidence>
<feature type="transmembrane region" description="Helical" evidence="1">
    <location>
        <begin position="372"/>
        <end position="395"/>
    </location>
</feature>
<evidence type="ECO:0000313" key="4">
    <source>
        <dbReference type="Proteomes" id="UP001152797"/>
    </source>
</evidence>
<evidence type="ECO:0000313" key="2">
    <source>
        <dbReference type="EMBL" id="CAI3995323.1"/>
    </source>
</evidence>
<feature type="transmembrane region" description="Helical" evidence="1">
    <location>
        <begin position="416"/>
        <end position="437"/>
    </location>
</feature>
<sequence length="518" mass="55799">MDPMAFGTNWKSIVEDAGWGAAALLTVLALVALLVFAVKGRHRSSQARAARALLGARNDQTPVGSCASTASDLSSVTQIQPALAFSPKVPCVIRVIYPIFAVACFWLFVWADLSVAARVNADLEVAGSPPGTWEWSGTMSSLTLLPAAKDAWDSDAKATAILLGLLNGLWPFCQTLVLLIVWFLPSDWLSQPARGTLLRLFAAFGKCGLSFPCLITLWAALCQLHWQGHQVSATFNMSLERGLFAFLLAAVLTNALGHSADHFHFLSATTPTAVPWARSYAGCRIPLSSFSKSRHWPTVLCPLVAVATAASSVVTAFSVSVTGGSSSTDSILSTLRKEAQPEYIRSYSLLSFGLRLADANQEAGVYERLFQVVFLATSLVVPILLAGVLLIVWVVPLKPHAQNGLLRLGHALDAWVALDVFAVVVAICSLDFGRITWYAAHQGDMEEACHWIRRELSSNACVRADVNLEKGFVMLAAAAVALLLVPKVALRACRRAVMKRDQLNSRAWASSVLTSQGR</sequence>
<dbReference type="EMBL" id="CAMXCT020002057">
    <property type="protein sequence ID" value="CAL1148698.1"/>
    <property type="molecule type" value="Genomic_DNA"/>
</dbReference>
<reference evidence="2" key="1">
    <citation type="submission" date="2022-10" db="EMBL/GenBank/DDBJ databases">
        <authorList>
            <person name="Chen Y."/>
            <person name="Dougan E. K."/>
            <person name="Chan C."/>
            <person name="Rhodes N."/>
            <person name="Thang M."/>
        </authorList>
    </citation>
    <scope>NUCLEOTIDE SEQUENCE</scope>
</reference>
<feature type="transmembrane region" description="Helical" evidence="1">
    <location>
        <begin position="299"/>
        <end position="319"/>
    </location>
</feature>
<keyword evidence="1" id="KW-0812">Transmembrane</keyword>
<keyword evidence="1" id="KW-1133">Transmembrane helix</keyword>